<evidence type="ECO:0008006" key="5">
    <source>
        <dbReference type="Google" id="ProtNLM"/>
    </source>
</evidence>
<evidence type="ECO:0000313" key="4">
    <source>
        <dbReference type="Proteomes" id="UP001209570"/>
    </source>
</evidence>
<comment type="caution">
    <text evidence="3">The sequence shown here is derived from an EMBL/GenBank/DDBJ whole genome shotgun (WGS) entry which is preliminary data.</text>
</comment>
<keyword evidence="1" id="KW-0802">TPR repeat</keyword>
<accession>A0AAD5LPK6</accession>
<feature type="repeat" description="TPR" evidence="1">
    <location>
        <begin position="315"/>
        <end position="348"/>
    </location>
</feature>
<sequence>MMQSPSKSPPKSPSLHAILASNVATPNPHEGTQLAEAAPQLDLPQRIDAPETIKTPPRVPAMARDDRVRKTLFSPHAVALRRLRHQIQRSYPNGDELVARLACCSVQKLKTTDNAVSAKLIKEFSMLAESSKRAGRHDAECTAHLCLGIIYDNVEDYAKAIDCYQLVLSIGESSQQKLFVALAANCIGVNHQLLSSATKELVYTGQFVEPGNRHLLQAVTFHQKHLEVADDAGKFVAHLNLGLTYGSLQDPNEAARHHQEALRLAIRLNSTYGQSLAVGNLGLLASRQSDLDTATACMEQHLQLVQSVSDRPAETFAWLQLGHLASRQGDHDKAVRAYDQAYKIAQELGEMGTVKQCSCYLGIARARLQMEAYVQSLSRSLG</sequence>
<evidence type="ECO:0000256" key="1">
    <source>
        <dbReference type="PROSITE-ProRule" id="PRU00339"/>
    </source>
</evidence>
<dbReference type="EMBL" id="JAKCXM010000012">
    <property type="protein sequence ID" value="KAJ0408359.1"/>
    <property type="molecule type" value="Genomic_DNA"/>
</dbReference>
<keyword evidence="4" id="KW-1185">Reference proteome</keyword>
<dbReference type="Pfam" id="PF13374">
    <property type="entry name" value="TPR_10"/>
    <property type="match status" value="1"/>
</dbReference>
<name>A0AAD5LPK6_PYTIN</name>
<dbReference type="AlphaFoldDB" id="A0AAD5LPK6"/>
<organism evidence="3 4">
    <name type="scientific">Pythium insidiosum</name>
    <name type="common">Pythiosis disease agent</name>
    <dbReference type="NCBI Taxonomy" id="114742"/>
    <lineage>
        <taxon>Eukaryota</taxon>
        <taxon>Sar</taxon>
        <taxon>Stramenopiles</taxon>
        <taxon>Oomycota</taxon>
        <taxon>Peronosporomycetes</taxon>
        <taxon>Pythiales</taxon>
        <taxon>Pythiaceae</taxon>
        <taxon>Pythium</taxon>
    </lineage>
</organism>
<proteinExistence type="predicted"/>
<evidence type="ECO:0000256" key="2">
    <source>
        <dbReference type="SAM" id="MobiDB-lite"/>
    </source>
</evidence>
<gene>
    <name evidence="3" type="ORF">P43SY_003085</name>
</gene>
<dbReference type="Proteomes" id="UP001209570">
    <property type="component" value="Unassembled WGS sequence"/>
</dbReference>
<dbReference type="Gene3D" id="1.25.40.10">
    <property type="entry name" value="Tetratricopeptide repeat domain"/>
    <property type="match status" value="1"/>
</dbReference>
<dbReference type="Pfam" id="PF13424">
    <property type="entry name" value="TPR_12"/>
    <property type="match status" value="1"/>
</dbReference>
<feature type="repeat" description="TPR" evidence="1">
    <location>
        <begin position="141"/>
        <end position="174"/>
    </location>
</feature>
<dbReference type="SUPFAM" id="SSF48452">
    <property type="entry name" value="TPR-like"/>
    <property type="match status" value="2"/>
</dbReference>
<dbReference type="InterPro" id="IPR011990">
    <property type="entry name" value="TPR-like_helical_dom_sf"/>
</dbReference>
<dbReference type="InterPro" id="IPR019734">
    <property type="entry name" value="TPR_rpt"/>
</dbReference>
<dbReference type="PANTHER" id="PTHR10098">
    <property type="entry name" value="RAPSYN-RELATED"/>
    <property type="match status" value="1"/>
</dbReference>
<feature type="region of interest" description="Disordered" evidence="2">
    <location>
        <begin position="1"/>
        <end position="30"/>
    </location>
</feature>
<reference evidence="3" key="1">
    <citation type="submission" date="2021-12" db="EMBL/GenBank/DDBJ databases">
        <title>Prjna785345.</title>
        <authorList>
            <person name="Rujirawat T."/>
            <person name="Krajaejun T."/>
        </authorList>
    </citation>
    <scope>NUCLEOTIDE SEQUENCE</scope>
    <source>
        <strain evidence="3">Pi057C3</strain>
    </source>
</reference>
<dbReference type="PANTHER" id="PTHR10098:SF108">
    <property type="entry name" value="TETRATRICOPEPTIDE REPEAT PROTEIN 28"/>
    <property type="match status" value="1"/>
</dbReference>
<protein>
    <recommendedName>
        <fullName evidence="5">MalT-like TPR region domain-containing protein</fullName>
    </recommendedName>
</protein>
<evidence type="ECO:0000313" key="3">
    <source>
        <dbReference type="EMBL" id="KAJ0408359.1"/>
    </source>
</evidence>
<dbReference type="SMART" id="SM00028">
    <property type="entry name" value="TPR"/>
    <property type="match status" value="4"/>
</dbReference>
<dbReference type="PROSITE" id="PS50005">
    <property type="entry name" value="TPR"/>
    <property type="match status" value="2"/>
</dbReference>